<sequence length="835" mass="93831">MCDMNTGLVQLTSHDDILQMFAEYSGNKFMAIHVYVHCPNAFDSDEEDEVGIETSVTLDQELGGDEDGDLVGDGDEVQLKPMDEDSNSDCEWTPYSDESSSCASFSGVEESSDEEQEQPIALVGLGNYNLGRQCDEEMDRTSDSDDNNLLEGSDDDGIPNSPEFKESFMKNPQLIEGMKFPNVRVFRKLLREYHIKEGYLFKFVKNESKRVTVVCAKKCGFRLHASPMYDERSFQIKKINQQHECTREYTNNNATSSWLSEKYLTKLSDAPETKVKSMKRIVRREWLLNVSKHKVYRAKRKALQMIEGDHTKQYLRLWDYCEMLRRQNPEDRGICFMSDRQKGLTQTFATVFPNVEHRYCIRHMYSNFNKVYKGKEWKDLMWGAASVYTVQEFEVKMKEIAHIDPTAYEGLMREDPKTWARCMYGTTAKCNRMDNNTSEAFNEAIKDARDQPILSMVETIRRYLMTRLQTRLQMCMGWQSTICPRIRSRMEKTKKLMGECEVIYSGGTIFEVITVLRSFVVDIGERTCTCRKWDVCGIPCAHGMAAIITHKGDPQEYVDQCFHCSTFAKSYNYIIKPIPDQTMWVHTEFDPISPPPLRKKSGRPKKNRRKANDEPENPKRGGVRKHYTTLKCRLCKQPGHNARTCSKKSTTAGDQGHALEDGMAARESERGPNNNGAQSVVAGRGRGGGRGRGRGRSGERGRGRSGQTAIEVGGRGEGIGGRKGENIGYRGRGGGLHIGHRGGGRGPNKGKESTDNVQVQKGKEPMTKGNAPRVGLPKAWNFSTRVGNAIFTTQPAGSSAASCGSGSATMPGTRTALNQYSQGATSTPSTQKSTT</sequence>
<protein>
    <submittedName>
        <fullName evidence="1">Uncharacterized protein</fullName>
    </submittedName>
</protein>
<reference evidence="1 2" key="1">
    <citation type="journal article" date="2021" name="Hortic Res">
        <title>High-quality reference genome and annotation aids understanding of berry development for evergreen blueberry (Vaccinium darrowii).</title>
        <authorList>
            <person name="Yu J."/>
            <person name="Hulse-Kemp A.M."/>
            <person name="Babiker E."/>
            <person name="Staton M."/>
        </authorList>
    </citation>
    <scope>NUCLEOTIDE SEQUENCE [LARGE SCALE GENOMIC DNA]</scope>
    <source>
        <strain evidence="2">cv. NJ 8807/NJ 8810</strain>
        <tissue evidence="1">Young leaf</tissue>
    </source>
</reference>
<dbReference type="EMBL" id="CM037154">
    <property type="protein sequence ID" value="KAH7859412.1"/>
    <property type="molecule type" value="Genomic_DNA"/>
</dbReference>
<evidence type="ECO:0000313" key="2">
    <source>
        <dbReference type="Proteomes" id="UP000828048"/>
    </source>
</evidence>
<keyword evidence="2" id="KW-1185">Reference proteome</keyword>
<gene>
    <name evidence="1" type="ORF">Vadar_000761</name>
</gene>
<evidence type="ECO:0000313" key="1">
    <source>
        <dbReference type="EMBL" id="KAH7859412.1"/>
    </source>
</evidence>
<proteinExistence type="predicted"/>
<accession>A0ACB7Z1K0</accession>
<name>A0ACB7Z1K0_9ERIC</name>
<organism evidence="1 2">
    <name type="scientific">Vaccinium darrowii</name>
    <dbReference type="NCBI Taxonomy" id="229202"/>
    <lineage>
        <taxon>Eukaryota</taxon>
        <taxon>Viridiplantae</taxon>
        <taxon>Streptophyta</taxon>
        <taxon>Embryophyta</taxon>
        <taxon>Tracheophyta</taxon>
        <taxon>Spermatophyta</taxon>
        <taxon>Magnoliopsida</taxon>
        <taxon>eudicotyledons</taxon>
        <taxon>Gunneridae</taxon>
        <taxon>Pentapetalae</taxon>
        <taxon>asterids</taxon>
        <taxon>Ericales</taxon>
        <taxon>Ericaceae</taxon>
        <taxon>Vaccinioideae</taxon>
        <taxon>Vaccinieae</taxon>
        <taxon>Vaccinium</taxon>
    </lineage>
</organism>
<dbReference type="Proteomes" id="UP000828048">
    <property type="component" value="Chromosome 4"/>
</dbReference>
<comment type="caution">
    <text evidence="1">The sequence shown here is derived from an EMBL/GenBank/DDBJ whole genome shotgun (WGS) entry which is preliminary data.</text>
</comment>